<comment type="caution">
    <text evidence="3">The sequence shown here is derived from an EMBL/GenBank/DDBJ whole genome shotgun (WGS) entry which is preliminary data.</text>
</comment>
<dbReference type="EMBL" id="VEPZ02000138">
    <property type="protein sequence ID" value="KAE8732724.1"/>
    <property type="molecule type" value="Genomic_DNA"/>
</dbReference>
<evidence type="ECO:0000259" key="2">
    <source>
        <dbReference type="Pfam" id="PF13963"/>
    </source>
</evidence>
<protein>
    <recommendedName>
        <fullName evidence="2">Transposase-associated domain-containing protein</fullName>
    </recommendedName>
</protein>
<organism evidence="3 4">
    <name type="scientific">Hibiscus syriacus</name>
    <name type="common">Rose of Sharon</name>
    <dbReference type="NCBI Taxonomy" id="106335"/>
    <lineage>
        <taxon>Eukaryota</taxon>
        <taxon>Viridiplantae</taxon>
        <taxon>Streptophyta</taxon>
        <taxon>Embryophyta</taxon>
        <taxon>Tracheophyta</taxon>
        <taxon>Spermatophyta</taxon>
        <taxon>Magnoliopsida</taxon>
        <taxon>eudicotyledons</taxon>
        <taxon>Gunneridae</taxon>
        <taxon>Pentapetalae</taxon>
        <taxon>rosids</taxon>
        <taxon>malvids</taxon>
        <taxon>Malvales</taxon>
        <taxon>Malvaceae</taxon>
        <taxon>Malvoideae</taxon>
        <taxon>Hibiscus</taxon>
    </lineage>
</organism>
<name>A0A6A3CWF2_HIBSY</name>
<evidence type="ECO:0000313" key="4">
    <source>
        <dbReference type="Proteomes" id="UP000436088"/>
    </source>
</evidence>
<dbReference type="PANTHER" id="PTHR10775:SF188">
    <property type="entry name" value="TRANSPOSASE-ASSOCIATED DOMAIN-CONTAINING PROTEIN"/>
    <property type="match status" value="1"/>
</dbReference>
<sequence length="594" mass="68084">MLKFITFMLSKPRFTDRGNIRFSCNRPNCRDKSLRDPETVKVHVITEGFVLLYHNWVHHGEPFFYTGYYNHIMDFNTPVPEDAYDLCGSNHESNEVDVVGPELNAYMIEDDQPPTASTQMLYNKLGVSSEPIWSGSNQSKLSVRLMPEDNVMPKNIYETKKLVRDMDLLVQKIHCCINGCMIYWGSDFELSELTAKHMKWHTEHQTDESINDFPAYDMMSSWSIAERMVCPYCMEKSEAFTLQHGGKQSWFDNHGETKDDAKSRANLQLYYDRTELANHDDSDKPSPNCGVCVKGSNYVNGESDYFGRLFEKLEVDDSVQLLHSHPLSAPTQQLMLDQRILVILIRIMFQGPFRRQLKPLLTMALLRGPFQTTSHVSSTTLIPDSSVPPPSTIVDLHRRVQEHRIGETVGAFPLYKFTHTSKDNKDDGWFSDNHREFVNKYLQTLATTQEATSVDELSSASADLDKIFLKVAGRVSSKGRVFGVGSTAPIYYNVSNFWFFKKVHTTKSRATRRDRYIKRAIEASPRTSRYANEFSFYPSMHHPPLYPGFNAIQPLMHQTRGNTPLAPFVQPPNNQEEAYYPIPPSQKCNEDNAS</sequence>
<proteinExistence type="predicted"/>
<dbReference type="InterPro" id="IPR029480">
    <property type="entry name" value="Transpos_assoc"/>
</dbReference>
<feature type="region of interest" description="Disordered" evidence="1">
    <location>
        <begin position="561"/>
        <end position="594"/>
    </location>
</feature>
<gene>
    <name evidence="3" type="ORF">F3Y22_tig00001777pilonHSYRG00014</name>
</gene>
<accession>A0A6A3CWF2</accession>
<feature type="domain" description="Transposase-associated" evidence="2">
    <location>
        <begin position="3"/>
        <end position="61"/>
    </location>
</feature>
<evidence type="ECO:0000256" key="1">
    <source>
        <dbReference type="SAM" id="MobiDB-lite"/>
    </source>
</evidence>
<dbReference type="InterPro" id="IPR004252">
    <property type="entry name" value="Probable_transposase_24"/>
</dbReference>
<evidence type="ECO:0000313" key="3">
    <source>
        <dbReference type="EMBL" id="KAE8732724.1"/>
    </source>
</evidence>
<reference evidence="3" key="1">
    <citation type="submission" date="2019-09" db="EMBL/GenBank/DDBJ databases">
        <title>Draft genome information of white flower Hibiscus syriacus.</title>
        <authorList>
            <person name="Kim Y.-M."/>
        </authorList>
    </citation>
    <scope>NUCLEOTIDE SEQUENCE [LARGE SCALE GENOMIC DNA]</scope>
    <source>
        <strain evidence="3">YM2019G1</strain>
    </source>
</reference>
<dbReference type="Proteomes" id="UP000436088">
    <property type="component" value="Unassembled WGS sequence"/>
</dbReference>
<keyword evidence="4" id="KW-1185">Reference proteome</keyword>
<dbReference type="Pfam" id="PF13963">
    <property type="entry name" value="Transpos_assoc"/>
    <property type="match status" value="1"/>
</dbReference>
<dbReference type="AlphaFoldDB" id="A0A6A3CWF2"/>
<dbReference type="Pfam" id="PF03004">
    <property type="entry name" value="Transposase_24"/>
    <property type="match status" value="1"/>
</dbReference>
<dbReference type="PANTHER" id="PTHR10775">
    <property type="entry name" value="OS08G0208400 PROTEIN"/>
    <property type="match status" value="1"/>
</dbReference>